<dbReference type="Pfam" id="PF09413">
    <property type="entry name" value="DUF2007"/>
    <property type="match status" value="1"/>
</dbReference>
<dbReference type="EMBL" id="RAWE01000016">
    <property type="protein sequence ID" value="RKH05689.1"/>
    <property type="molecule type" value="Genomic_DNA"/>
</dbReference>
<feature type="transmembrane region" description="Helical" evidence="2">
    <location>
        <begin position="165"/>
        <end position="191"/>
    </location>
</feature>
<feature type="domain" description="DUF2007" evidence="3">
    <location>
        <begin position="30"/>
        <end position="90"/>
    </location>
</feature>
<dbReference type="AlphaFoldDB" id="A0A3A8KEW2"/>
<comment type="caution">
    <text evidence="4">The sequence shown here is derived from an EMBL/GenBank/DDBJ whole genome shotgun (WGS) entry which is preliminary data.</text>
</comment>
<dbReference type="Gene3D" id="3.30.70.790">
    <property type="entry name" value="UreE, C-terminal domain"/>
    <property type="match status" value="1"/>
</dbReference>
<keyword evidence="2" id="KW-0472">Membrane</keyword>
<dbReference type="SUPFAM" id="SSF54913">
    <property type="entry name" value="GlnB-like"/>
    <property type="match status" value="1"/>
</dbReference>
<gene>
    <name evidence="4" type="ORF">D7X32_07180</name>
</gene>
<dbReference type="InterPro" id="IPR011322">
    <property type="entry name" value="N-reg_PII-like_a/b"/>
</dbReference>
<feature type="region of interest" description="Disordered" evidence="1">
    <location>
        <begin position="89"/>
        <end position="114"/>
    </location>
</feature>
<keyword evidence="2" id="KW-1133">Transmembrane helix</keyword>
<keyword evidence="2" id="KW-0812">Transmembrane</keyword>
<evidence type="ECO:0000259" key="3">
    <source>
        <dbReference type="Pfam" id="PF09413"/>
    </source>
</evidence>
<evidence type="ECO:0000256" key="1">
    <source>
        <dbReference type="SAM" id="MobiDB-lite"/>
    </source>
</evidence>
<evidence type="ECO:0000256" key="2">
    <source>
        <dbReference type="SAM" id="Phobius"/>
    </source>
</evidence>
<keyword evidence="5" id="KW-1185">Reference proteome</keyword>
<name>A0A3A8KEW2_9BACT</name>
<dbReference type="InterPro" id="IPR018551">
    <property type="entry name" value="DUF2007"/>
</dbReference>
<evidence type="ECO:0000313" key="5">
    <source>
        <dbReference type="Proteomes" id="UP000268313"/>
    </source>
</evidence>
<sequence length="192" mass="20340">MQPTPTGPWGAPTGAEPFLGIPDHDFQLLTSCGDESEAALVRGLLEANGIPCLVQGEQHRSMLGVAGAFIELRVLVPSGELERARELLRSVPQEEPSGSGPGATPDPDSEDAHCAVHGQRATRTCERCGTFLCASCDGASTGLCEDCSDRKGSGARVQRGRKRKVVAWVILLFMFGPLFVIMLAGALNALLR</sequence>
<protein>
    <submittedName>
        <fullName evidence="4">DUF2007 domain-containing protein</fullName>
    </submittedName>
</protein>
<reference evidence="5" key="1">
    <citation type="submission" date="2018-09" db="EMBL/GenBank/DDBJ databases">
        <authorList>
            <person name="Livingstone P.G."/>
            <person name="Whitworth D.E."/>
        </authorList>
    </citation>
    <scope>NUCLEOTIDE SEQUENCE [LARGE SCALE GENOMIC DNA]</scope>
    <source>
        <strain evidence="5">CA043D</strain>
    </source>
</reference>
<accession>A0A3A8KEW2</accession>
<dbReference type="Proteomes" id="UP000268313">
    <property type="component" value="Unassembled WGS sequence"/>
</dbReference>
<evidence type="ECO:0000313" key="4">
    <source>
        <dbReference type="EMBL" id="RKH05689.1"/>
    </source>
</evidence>
<proteinExistence type="predicted"/>
<organism evidence="4 5">
    <name type="scientific">Corallococcus carmarthensis</name>
    <dbReference type="NCBI Taxonomy" id="2316728"/>
    <lineage>
        <taxon>Bacteria</taxon>
        <taxon>Pseudomonadati</taxon>
        <taxon>Myxococcota</taxon>
        <taxon>Myxococcia</taxon>
        <taxon>Myxococcales</taxon>
        <taxon>Cystobacterineae</taxon>
        <taxon>Myxococcaceae</taxon>
        <taxon>Corallococcus</taxon>
    </lineage>
</organism>